<reference evidence="2 3" key="1">
    <citation type="submission" date="2021-02" db="EMBL/GenBank/DDBJ databases">
        <title>Genome assembly of Pseudopithomyces chartarum.</title>
        <authorList>
            <person name="Jauregui R."/>
            <person name="Singh J."/>
            <person name="Voisey C."/>
        </authorList>
    </citation>
    <scope>NUCLEOTIDE SEQUENCE [LARGE SCALE GENOMIC DNA]</scope>
    <source>
        <strain evidence="2 3">AGR01</strain>
    </source>
</reference>
<proteinExistence type="predicted"/>
<dbReference type="Proteomes" id="UP001280581">
    <property type="component" value="Unassembled WGS sequence"/>
</dbReference>
<sequence>MDTYSHQDNVQLESPQDISMYTVPETPAQDNKATSVHATEPKSVTEETADAMEVEQLPADGSESADAIETTFSTYAASFPALPRGHQEFNYRELFHPMRMDAVRVQHGPRMDEAKKLAVALLKYYYPEDQGFRVCPTDLPLVKLGGWRTWIYPENCYGAPRRKLTGLVGPLKKNAKPVYSTFGNLWTDNFHRIATEHITGYVVLSEVEYPNGSKGWVQHTYLAIMMDDLDTFQHWVPETHASSSNVLVSMPRADILNDAMSVQAGILDGYAIIMLGPRIEFYKYHGKPEWEEKDWEYYMGSDWDDFSQSSHADASLETSCFSRLGNVWAVDVRSGPSAQTFDAVDDLFRSVAGRDVHYREGYVLPGPKV</sequence>
<name>A0AAN6M7F0_9PLEO</name>
<feature type="compositionally biased region" description="Polar residues" evidence="1">
    <location>
        <begin position="1"/>
        <end position="19"/>
    </location>
</feature>
<feature type="compositionally biased region" description="Polar residues" evidence="1">
    <location>
        <begin position="28"/>
        <end position="37"/>
    </location>
</feature>
<comment type="caution">
    <text evidence="2">The sequence shown here is derived from an EMBL/GenBank/DDBJ whole genome shotgun (WGS) entry which is preliminary data.</text>
</comment>
<protein>
    <submittedName>
        <fullName evidence="2">Uncharacterized protein</fullName>
    </submittedName>
</protein>
<organism evidence="2 3">
    <name type="scientific">Pseudopithomyces chartarum</name>
    <dbReference type="NCBI Taxonomy" id="1892770"/>
    <lineage>
        <taxon>Eukaryota</taxon>
        <taxon>Fungi</taxon>
        <taxon>Dikarya</taxon>
        <taxon>Ascomycota</taxon>
        <taxon>Pezizomycotina</taxon>
        <taxon>Dothideomycetes</taxon>
        <taxon>Pleosporomycetidae</taxon>
        <taxon>Pleosporales</taxon>
        <taxon>Massarineae</taxon>
        <taxon>Didymosphaeriaceae</taxon>
        <taxon>Pseudopithomyces</taxon>
    </lineage>
</organism>
<accession>A0AAN6M7F0</accession>
<evidence type="ECO:0000256" key="1">
    <source>
        <dbReference type="SAM" id="MobiDB-lite"/>
    </source>
</evidence>
<dbReference type="AlphaFoldDB" id="A0AAN6M7F0"/>
<evidence type="ECO:0000313" key="2">
    <source>
        <dbReference type="EMBL" id="KAK3217198.1"/>
    </source>
</evidence>
<dbReference type="EMBL" id="WVTA01000001">
    <property type="protein sequence ID" value="KAK3217198.1"/>
    <property type="molecule type" value="Genomic_DNA"/>
</dbReference>
<gene>
    <name evidence="2" type="ORF">GRF29_1g2203131</name>
</gene>
<keyword evidence="3" id="KW-1185">Reference proteome</keyword>
<evidence type="ECO:0000313" key="3">
    <source>
        <dbReference type="Proteomes" id="UP001280581"/>
    </source>
</evidence>
<feature type="region of interest" description="Disordered" evidence="1">
    <location>
        <begin position="1"/>
        <end position="48"/>
    </location>
</feature>